<keyword evidence="10" id="KW-1185">Reference proteome</keyword>
<keyword evidence="5 7" id="KW-1133">Transmembrane helix</keyword>
<dbReference type="Pfam" id="PF01757">
    <property type="entry name" value="Acyl_transf_3"/>
    <property type="match status" value="1"/>
</dbReference>
<evidence type="ECO:0000256" key="1">
    <source>
        <dbReference type="ARBA" id="ARBA00004651"/>
    </source>
</evidence>
<dbReference type="GO" id="GO:0009246">
    <property type="term" value="P:enterobacterial common antigen biosynthetic process"/>
    <property type="evidence" value="ECO:0007669"/>
    <property type="project" value="TreeGrafter"/>
</dbReference>
<feature type="transmembrane region" description="Helical" evidence="7">
    <location>
        <begin position="194"/>
        <end position="215"/>
    </location>
</feature>
<protein>
    <submittedName>
        <fullName evidence="9">Peptidoglycan/LPS O-acetylase OafA/YrhL, contains acyltransferase and SGNH-hydrolase domains</fullName>
    </submittedName>
</protein>
<dbReference type="GO" id="GO:0005886">
    <property type="term" value="C:plasma membrane"/>
    <property type="evidence" value="ECO:0007669"/>
    <property type="project" value="UniProtKB-SubCell"/>
</dbReference>
<evidence type="ECO:0000256" key="6">
    <source>
        <dbReference type="ARBA" id="ARBA00023136"/>
    </source>
</evidence>
<keyword evidence="9" id="KW-0378">Hydrolase</keyword>
<feature type="transmembrane region" description="Helical" evidence="7">
    <location>
        <begin position="303"/>
        <end position="320"/>
    </location>
</feature>
<gene>
    <name evidence="9" type="ORF">SAMN02745190_00825</name>
</gene>
<keyword evidence="4 7" id="KW-0812">Transmembrane</keyword>
<comment type="subcellular location">
    <subcellularLocation>
        <location evidence="1">Cell membrane</location>
        <topology evidence="1">Multi-pass membrane protein</topology>
    </subcellularLocation>
</comment>
<feature type="transmembrane region" description="Helical" evidence="7">
    <location>
        <begin position="49"/>
        <end position="66"/>
    </location>
</feature>
<evidence type="ECO:0000313" key="9">
    <source>
        <dbReference type="EMBL" id="SHE61895.1"/>
    </source>
</evidence>
<dbReference type="AlphaFoldDB" id="A0A1M4UYZ8"/>
<feature type="transmembrane region" description="Helical" evidence="7">
    <location>
        <begin position="153"/>
        <end position="174"/>
    </location>
</feature>
<feature type="transmembrane region" description="Helical" evidence="7">
    <location>
        <begin position="227"/>
        <end position="245"/>
    </location>
</feature>
<dbReference type="RefSeq" id="WP_072934919.1">
    <property type="nucleotide sequence ID" value="NZ_FQUG01000003.1"/>
</dbReference>
<keyword evidence="9" id="KW-0808">Transferase</keyword>
<keyword evidence="9" id="KW-0012">Acyltransferase</keyword>
<feature type="transmembrane region" description="Helical" evidence="7">
    <location>
        <begin position="326"/>
        <end position="349"/>
    </location>
</feature>
<evidence type="ECO:0000256" key="5">
    <source>
        <dbReference type="ARBA" id="ARBA00022989"/>
    </source>
</evidence>
<feature type="transmembrane region" description="Helical" evidence="7">
    <location>
        <begin position="265"/>
        <end position="282"/>
    </location>
</feature>
<feature type="domain" description="Acyltransferase 3" evidence="8">
    <location>
        <begin position="7"/>
        <end position="349"/>
    </location>
</feature>
<dbReference type="OrthoDB" id="1661854at2"/>
<feature type="transmembrane region" description="Helical" evidence="7">
    <location>
        <begin position="115"/>
        <end position="141"/>
    </location>
</feature>
<organism evidence="9 10">
    <name type="scientific">Schwartzia succinivorans DSM 10502</name>
    <dbReference type="NCBI Taxonomy" id="1123243"/>
    <lineage>
        <taxon>Bacteria</taxon>
        <taxon>Bacillati</taxon>
        <taxon>Bacillota</taxon>
        <taxon>Negativicutes</taxon>
        <taxon>Selenomonadales</taxon>
        <taxon>Selenomonadaceae</taxon>
        <taxon>Schwartzia</taxon>
    </lineage>
</organism>
<evidence type="ECO:0000256" key="7">
    <source>
        <dbReference type="SAM" id="Phobius"/>
    </source>
</evidence>
<dbReference type="Proteomes" id="UP000184404">
    <property type="component" value="Unassembled WGS sequence"/>
</dbReference>
<name>A0A1M4UYZ8_9FIRM</name>
<feature type="transmembrane region" description="Helical" evidence="7">
    <location>
        <begin position="86"/>
        <end position="103"/>
    </location>
</feature>
<dbReference type="GO" id="GO:0016787">
    <property type="term" value="F:hydrolase activity"/>
    <property type="evidence" value="ECO:0007669"/>
    <property type="project" value="UniProtKB-KW"/>
</dbReference>
<evidence type="ECO:0000313" key="10">
    <source>
        <dbReference type="Proteomes" id="UP000184404"/>
    </source>
</evidence>
<sequence length="371" mass="43580">MNRPRLDAIEYIRGISMLGVIGIHVGSQYLSNPTPNPHLVALFEVATRFSVPIFFFISAFGLFYHLDLKEPFSYVDFMKRRFKTVLVPYLVWSLFYILHYTFLYHDTSLLRPFTAAYYLFFGLCSYQLYFMVILLWFYLLMPLWIAILRRITPLNLSLLLIAQIAFDYWSSFIFNPYGIENWLLKSFMVNRLNYWVMHYFFIFLLGGWLAINYKAFLRFMEKRRTEIVLFFWISLAALLGYYYYLLSAKHYTAIEGINTAHQLCPAGIFYTIAASLFFFTIFTYQRYPDKLNPLLSLLGRHSYFAYLAHPIAITYLSMLFERCGIIMTAPAAIVFYILIAVTAVTAAVIMRRIGNNIPIINMLTIGIYPKK</sequence>
<dbReference type="PANTHER" id="PTHR40074:SF2">
    <property type="entry name" value="O-ACETYLTRANSFERASE WECH"/>
    <property type="match status" value="1"/>
</dbReference>
<dbReference type="EMBL" id="FQUG01000003">
    <property type="protein sequence ID" value="SHE61895.1"/>
    <property type="molecule type" value="Genomic_DNA"/>
</dbReference>
<evidence type="ECO:0000256" key="4">
    <source>
        <dbReference type="ARBA" id="ARBA00022692"/>
    </source>
</evidence>
<evidence type="ECO:0000259" key="8">
    <source>
        <dbReference type="Pfam" id="PF01757"/>
    </source>
</evidence>
<accession>A0A1M4UYZ8</accession>
<reference evidence="9 10" key="1">
    <citation type="submission" date="2016-11" db="EMBL/GenBank/DDBJ databases">
        <authorList>
            <person name="Jaros S."/>
            <person name="Januszkiewicz K."/>
            <person name="Wedrychowicz H."/>
        </authorList>
    </citation>
    <scope>NUCLEOTIDE SEQUENCE [LARGE SCALE GENOMIC DNA]</scope>
    <source>
        <strain evidence="9 10">DSM 10502</strain>
    </source>
</reference>
<dbReference type="GO" id="GO:0016413">
    <property type="term" value="F:O-acetyltransferase activity"/>
    <property type="evidence" value="ECO:0007669"/>
    <property type="project" value="TreeGrafter"/>
</dbReference>
<evidence type="ECO:0000256" key="3">
    <source>
        <dbReference type="ARBA" id="ARBA00022475"/>
    </source>
</evidence>
<dbReference type="PANTHER" id="PTHR40074">
    <property type="entry name" value="O-ACETYLTRANSFERASE WECH"/>
    <property type="match status" value="1"/>
</dbReference>
<feature type="transmembrane region" description="Helical" evidence="7">
    <location>
        <begin position="12"/>
        <end position="29"/>
    </location>
</feature>
<comment type="similarity">
    <text evidence="2">Belongs to the acyltransferase 3 family.</text>
</comment>
<evidence type="ECO:0000256" key="2">
    <source>
        <dbReference type="ARBA" id="ARBA00007400"/>
    </source>
</evidence>
<keyword evidence="6 7" id="KW-0472">Membrane</keyword>
<proteinExistence type="inferred from homology"/>
<keyword evidence="3" id="KW-1003">Cell membrane</keyword>
<dbReference type="InterPro" id="IPR002656">
    <property type="entry name" value="Acyl_transf_3_dom"/>
</dbReference>
<dbReference type="STRING" id="1123243.SAMN02745190_00825"/>